<sequence length="95" mass="10104">MLQAATMTRQSSSAPTTPLGAAPLGAATSVAAMREADPARQMFARRDAPSISHLMTQMLDLTRPGSDAEALRLLRQAFPAAPLTARVEAMARRAR</sequence>
<evidence type="ECO:0000313" key="3">
    <source>
        <dbReference type="Proteomes" id="UP000533469"/>
    </source>
</evidence>
<evidence type="ECO:0000256" key="1">
    <source>
        <dbReference type="SAM" id="MobiDB-lite"/>
    </source>
</evidence>
<dbReference type="AlphaFoldDB" id="A0A839Z575"/>
<gene>
    <name evidence="2" type="ORF">FHS55_000687</name>
</gene>
<dbReference type="Proteomes" id="UP000533469">
    <property type="component" value="Unassembled WGS sequence"/>
</dbReference>
<protein>
    <submittedName>
        <fullName evidence="2">Uncharacterized protein</fullName>
    </submittedName>
</protein>
<reference evidence="2 3" key="1">
    <citation type="submission" date="2020-08" db="EMBL/GenBank/DDBJ databases">
        <title>Genomic Encyclopedia of Type Strains, Phase IV (KMG-IV): sequencing the most valuable type-strain genomes for metagenomic binning, comparative biology and taxonomic classification.</title>
        <authorList>
            <person name="Goeker M."/>
        </authorList>
    </citation>
    <scope>NUCLEOTIDE SEQUENCE [LARGE SCALE GENOMIC DNA]</scope>
    <source>
        <strain evidence="2 3">DSM 5895</strain>
    </source>
</reference>
<comment type="caution">
    <text evidence="2">The sequence shown here is derived from an EMBL/GenBank/DDBJ whole genome shotgun (WGS) entry which is preliminary data.</text>
</comment>
<accession>A0A839Z575</accession>
<dbReference type="EMBL" id="JACICD010000001">
    <property type="protein sequence ID" value="MBB3770101.1"/>
    <property type="molecule type" value="Genomic_DNA"/>
</dbReference>
<feature type="region of interest" description="Disordered" evidence="1">
    <location>
        <begin position="1"/>
        <end position="22"/>
    </location>
</feature>
<evidence type="ECO:0000313" key="2">
    <source>
        <dbReference type="EMBL" id="MBB3770101.1"/>
    </source>
</evidence>
<organism evidence="2 3">
    <name type="scientific">Ancylobacter tetraedralis</name>
    <dbReference type="NCBI Taxonomy" id="217068"/>
    <lineage>
        <taxon>Bacteria</taxon>
        <taxon>Pseudomonadati</taxon>
        <taxon>Pseudomonadota</taxon>
        <taxon>Alphaproteobacteria</taxon>
        <taxon>Hyphomicrobiales</taxon>
        <taxon>Xanthobacteraceae</taxon>
        <taxon>Ancylobacter</taxon>
    </lineage>
</organism>
<name>A0A839Z575_9HYPH</name>
<dbReference type="RefSeq" id="WP_246339788.1">
    <property type="nucleotide sequence ID" value="NZ_JACICD010000001.1"/>
</dbReference>
<feature type="compositionally biased region" description="Polar residues" evidence="1">
    <location>
        <begin position="1"/>
        <end position="16"/>
    </location>
</feature>
<proteinExistence type="predicted"/>
<keyword evidence="3" id="KW-1185">Reference proteome</keyword>